<dbReference type="RefSeq" id="WP_133818059.1">
    <property type="nucleotide sequence ID" value="NZ_SNZH01000004.1"/>
</dbReference>
<gene>
    <name evidence="2" type="ORF">DFR29_104118</name>
</gene>
<dbReference type="AlphaFoldDB" id="A0A4R6Z290"/>
<comment type="caution">
    <text evidence="2">The sequence shown here is derived from an EMBL/GenBank/DDBJ whole genome shotgun (WGS) entry which is preliminary data.</text>
</comment>
<name>A0A4R6Z290_9GAMM</name>
<keyword evidence="3" id="KW-1185">Reference proteome</keyword>
<protein>
    <recommendedName>
        <fullName evidence="1">Type II CBASS E2 protein domain-containing protein</fullName>
    </recommendedName>
</protein>
<evidence type="ECO:0000313" key="3">
    <source>
        <dbReference type="Proteomes" id="UP000295293"/>
    </source>
</evidence>
<dbReference type="Pfam" id="PF26395">
    <property type="entry name" value="E2-CBASS"/>
    <property type="match status" value="1"/>
</dbReference>
<evidence type="ECO:0000313" key="2">
    <source>
        <dbReference type="EMBL" id="TDR45690.1"/>
    </source>
</evidence>
<dbReference type="OrthoDB" id="4736406at2"/>
<reference evidence="2 3" key="1">
    <citation type="submission" date="2019-03" db="EMBL/GenBank/DDBJ databases">
        <title>Genomic Encyclopedia of Type Strains, Phase IV (KMG-IV): sequencing the most valuable type-strain genomes for metagenomic binning, comparative biology and taxonomic classification.</title>
        <authorList>
            <person name="Goeker M."/>
        </authorList>
    </citation>
    <scope>NUCLEOTIDE SEQUENCE [LARGE SCALE GENOMIC DNA]</scope>
    <source>
        <strain evidence="2 3">DSM 21667</strain>
    </source>
</reference>
<dbReference type="InterPro" id="IPR058588">
    <property type="entry name" value="E2-CBASS"/>
</dbReference>
<organism evidence="2 3">
    <name type="scientific">Tahibacter aquaticus</name>
    <dbReference type="NCBI Taxonomy" id="520092"/>
    <lineage>
        <taxon>Bacteria</taxon>
        <taxon>Pseudomonadati</taxon>
        <taxon>Pseudomonadota</taxon>
        <taxon>Gammaproteobacteria</taxon>
        <taxon>Lysobacterales</taxon>
        <taxon>Rhodanobacteraceae</taxon>
        <taxon>Tahibacter</taxon>
    </lineage>
</organism>
<sequence length="152" mass="17581">MTMSMENQIRRMLQLYPGFEIRLNGGWHVVWEGSLKPFAKTYRVQIALTLKDWIDDMPVRSLYPQVWLMNPTLEIVSEQAPDVLVPHIYLNTSDARRSTLCLFDPAQREWTRSMAIAETTIPWTIDWLASYEGWLATGEWTGGGRDHTRPAA</sequence>
<accession>A0A4R6Z290</accession>
<dbReference type="Proteomes" id="UP000295293">
    <property type="component" value="Unassembled WGS sequence"/>
</dbReference>
<proteinExistence type="predicted"/>
<evidence type="ECO:0000259" key="1">
    <source>
        <dbReference type="Pfam" id="PF26395"/>
    </source>
</evidence>
<feature type="domain" description="Type II CBASS E2 protein" evidence="1">
    <location>
        <begin position="8"/>
        <end position="147"/>
    </location>
</feature>
<dbReference type="EMBL" id="SNZH01000004">
    <property type="protein sequence ID" value="TDR45690.1"/>
    <property type="molecule type" value="Genomic_DNA"/>
</dbReference>